<dbReference type="Gene3D" id="3.30.470.30">
    <property type="entry name" value="DNA ligase/mRNA capping enzyme"/>
    <property type="match status" value="1"/>
</dbReference>
<dbReference type="InterPro" id="IPR050326">
    <property type="entry name" value="NAD_dep_DNA_ligaseB"/>
</dbReference>
<evidence type="ECO:0000256" key="5">
    <source>
        <dbReference type="SAM" id="MobiDB-lite"/>
    </source>
</evidence>
<dbReference type="PANTHER" id="PTHR47810:SF1">
    <property type="entry name" value="DNA LIGASE B"/>
    <property type="match status" value="1"/>
</dbReference>
<reference evidence="7" key="1">
    <citation type="submission" date="2022-12" db="EMBL/GenBank/DDBJ databases">
        <title>Paraconexibacter alkalitolerans sp. nov. and Baekduia alba sp. nov., isolated from soil and emended description of the genera Paraconexibacter (Chun et al., 2020) and Baekduia (An et al., 2020).</title>
        <authorList>
            <person name="Vieira S."/>
            <person name="Huber K.J."/>
            <person name="Geppert A."/>
            <person name="Wolf J."/>
            <person name="Neumann-Schaal M."/>
            <person name="Muesken M."/>
            <person name="Overmann J."/>
        </authorList>
    </citation>
    <scope>NUCLEOTIDE SEQUENCE</scope>
    <source>
        <strain evidence="7">AEG42_29</strain>
    </source>
</reference>
<proteinExistence type="predicted"/>
<protein>
    <submittedName>
        <fullName evidence="7">ATP-dependent DNA ligase</fullName>
    </submittedName>
</protein>
<feature type="region of interest" description="Disordered" evidence="5">
    <location>
        <begin position="248"/>
        <end position="271"/>
    </location>
</feature>
<evidence type="ECO:0000256" key="4">
    <source>
        <dbReference type="ARBA" id="ARBA00023204"/>
    </source>
</evidence>
<sequence>MLSSPGTAVPLQDGWCLEPKWDGWRCLVTERHGRAAAYSRHGTAITTWLPADMRSALADVAAGGTVVDGELVKLTAAAAGPVADFAGLCRCLDSRHGDAAGLHLVVFDLLEHHGADVRQLPWRERRARLRKHLLQRATPDGIVSLISELPVSQAAHDHAVSLGLEGTIAKRASSAYRAGRSRSWLKLKARHEHPGVVLELVDHDRGPRALIALDAGGQSWATARKHVTPGQHVTVICSRRDADGSLREARIAPAGRKSEPAGAAPSRQARV</sequence>
<evidence type="ECO:0000256" key="2">
    <source>
        <dbReference type="ARBA" id="ARBA00022705"/>
    </source>
</evidence>
<dbReference type="GO" id="GO:0005524">
    <property type="term" value="F:ATP binding"/>
    <property type="evidence" value="ECO:0007669"/>
    <property type="project" value="InterPro"/>
</dbReference>
<name>A0AAU7AXC0_9ACTN</name>
<dbReference type="SUPFAM" id="SSF56091">
    <property type="entry name" value="DNA ligase/mRNA capping enzyme, catalytic domain"/>
    <property type="match status" value="1"/>
</dbReference>
<keyword evidence="2" id="KW-0235">DNA replication</keyword>
<evidence type="ECO:0000256" key="1">
    <source>
        <dbReference type="ARBA" id="ARBA00022598"/>
    </source>
</evidence>
<dbReference type="Gene3D" id="3.30.1490.70">
    <property type="match status" value="1"/>
</dbReference>
<dbReference type="InterPro" id="IPR012310">
    <property type="entry name" value="DNA_ligase_ATP-dep_cent"/>
</dbReference>
<dbReference type="GO" id="GO:0003910">
    <property type="term" value="F:DNA ligase (ATP) activity"/>
    <property type="evidence" value="ECO:0007669"/>
    <property type="project" value="InterPro"/>
</dbReference>
<evidence type="ECO:0000313" key="7">
    <source>
        <dbReference type="EMBL" id="XAY06090.1"/>
    </source>
</evidence>
<gene>
    <name evidence="7" type="ORF">DSM112329_02952</name>
</gene>
<organism evidence="7">
    <name type="scientific">Paraconexibacter sp. AEG42_29</name>
    <dbReference type="NCBI Taxonomy" id="2997339"/>
    <lineage>
        <taxon>Bacteria</taxon>
        <taxon>Bacillati</taxon>
        <taxon>Actinomycetota</taxon>
        <taxon>Thermoleophilia</taxon>
        <taxon>Solirubrobacterales</taxon>
        <taxon>Paraconexibacteraceae</taxon>
        <taxon>Paraconexibacter</taxon>
    </lineage>
</organism>
<keyword evidence="4" id="KW-0234">DNA repair</keyword>
<dbReference type="EMBL" id="CP114014">
    <property type="protein sequence ID" value="XAY06090.1"/>
    <property type="molecule type" value="Genomic_DNA"/>
</dbReference>
<dbReference type="PROSITE" id="PS50160">
    <property type="entry name" value="DNA_LIGASE_A3"/>
    <property type="match status" value="1"/>
</dbReference>
<keyword evidence="1 7" id="KW-0436">Ligase</keyword>
<dbReference type="GO" id="GO:0006260">
    <property type="term" value="P:DNA replication"/>
    <property type="evidence" value="ECO:0007669"/>
    <property type="project" value="UniProtKB-KW"/>
</dbReference>
<dbReference type="GO" id="GO:0006310">
    <property type="term" value="P:DNA recombination"/>
    <property type="evidence" value="ECO:0007669"/>
    <property type="project" value="InterPro"/>
</dbReference>
<feature type="domain" description="ATP-dependent DNA ligase family profile" evidence="6">
    <location>
        <begin position="102"/>
        <end position="202"/>
    </location>
</feature>
<dbReference type="GO" id="GO:0006281">
    <property type="term" value="P:DNA repair"/>
    <property type="evidence" value="ECO:0007669"/>
    <property type="project" value="UniProtKB-KW"/>
</dbReference>
<accession>A0AAU7AXC0</accession>
<dbReference type="KEGG" id="parq:DSM112329_02952"/>
<evidence type="ECO:0000256" key="3">
    <source>
        <dbReference type="ARBA" id="ARBA00022763"/>
    </source>
</evidence>
<dbReference type="AlphaFoldDB" id="A0AAU7AXC0"/>
<dbReference type="PANTHER" id="PTHR47810">
    <property type="entry name" value="DNA LIGASE"/>
    <property type="match status" value="1"/>
</dbReference>
<keyword evidence="3" id="KW-0227">DNA damage</keyword>
<dbReference type="Pfam" id="PF01068">
    <property type="entry name" value="DNA_ligase_A_M"/>
    <property type="match status" value="1"/>
</dbReference>
<evidence type="ECO:0000259" key="6">
    <source>
        <dbReference type="PROSITE" id="PS50160"/>
    </source>
</evidence>